<dbReference type="RefSeq" id="WP_282907436.1">
    <property type="nucleotide sequence ID" value="NZ_JAGRPV010000001.1"/>
</dbReference>
<proteinExistence type="predicted"/>
<organism evidence="1 2">
    <name type="scientific">Cohnella hashimotonis</name>
    <dbReference type="NCBI Taxonomy" id="2826895"/>
    <lineage>
        <taxon>Bacteria</taxon>
        <taxon>Bacillati</taxon>
        <taxon>Bacillota</taxon>
        <taxon>Bacilli</taxon>
        <taxon>Bacillales</taxon>
        <taxon>Paenibacillaceae</taxon>
        <taxon>Cohnella</taxon>
    </lineage>
</organism>
<protein>
    <submittedName>
        <fullName evidence="1">Uncharacterized protein</fullName>
    </submittedName>
</protein>
<sequence>MVRTDRKRRYGFLIAGLIAALALACLASGAFGSFGPFGSFGLFGSLPASSPNRTAGHAEPTNGDEVVTLVNGDAVTLKEFKARMPRLRGEIMMYCQQNYGLDPNESTFWSASCGGKSSLERLKEATLRLLEEDRIREQAAVKAGLHAAIGYDAFLQGWETENRERARRVAAGQVIFGPREFSESAYYQYVVANTVLALKQWLQEQKGETNYERWIDEQLEQATIELNRQLYEKIAL</sequence>
<dbReference type="Proteomes" id="UP001161691">
    <property type="component" value="Unassembled WGS sequence"/>
</dbReference>
<comment type="caution">
    <text evidence="1">The sequence shown here is derived from an EMBL/GenBank/DDBJ whole genome shotgun (WGS) entry which is preliminary data.</text>
</comment>
<evidence type="ECO:0000313" key="2">
    <source>
        <dbReference type="Proteomes" id="UP001161691"/>
    </source>
</evidence>
<reference evidence="1" key="1">
    <citation type="submission" date="2023-04" db="EMBL/GenBank/DDBJ databases">
        <title>Comparative genomic analysis of Cohnella hashimotonis sp. nov., isolated from the International Space Station.</title>
        <authorList>
            <person name="Venkateswaran K."/>
            <person name="Simpson A."/>
        </authorList>
    </citation>
    <scope>NUCLEOTIDE SEQUENCE</scope>
    <source>
        <strain evidence="1">F6_2S_P_1</strain>
    </source>
</reference>
<accession>A0ABT6TC75</accession>
<gene>
    <name evidence="1" type="ORF">KB449_05630</name>
</gene>
<dbReference type="PROSITE" id="PS51257">
    <property type="entry name" value="PROKAR_LIPOPROTEIN"/>
    <property type="match status" value="1"/>
</dbReference>
<evidence type="ECO:0000313" key="1">
    <source>
        <dbReference type="EMBL" id="MDI4644432.1"/>
    </source>
</evidence>
<keyword evidence="2" id="KW-1185">Reference proteome</keyword>
<dbReference type="EMBL" id="JAGRPV010000001">
    <property type="protein sequence ID" value="MDI4644432.1"/>
    <property type="molecule type" value="Genomic_DNA"/>
</dbReference>
<name>A0ABT6TC75_9BACL</name>